<keyword evidence="2" id="KW-0732">Signal</keyword>
<dbReference type="EMBL" id="BTSX01000006">
    <property type="protein sequence ID" value="GMT02857.1"/>
    <property type="molecule type" value="Genomic_DNA"/>
</dbReference>
<evidence type="ECO:0000313" key="4">
    <source>
        <dbReference type="Proteomes" id="UP001432027"/>
    </source>
</evidence>
<evidence type="ECO:0000256" key="1">
    <source>
        <dbReference type="SAM" id="MobiDB-lite"/>
    </source>
</evidence>
<name>A0AAV5U7W1_9BILA</name>
<comment type="caution">
    <text evidence="3">The sequence shown here is derived from an EMBL/GenBank/DDBJ whole genome shotgun (WGS) entry which is preliminary data.</text>
</comment>
<feature type="chain" id="PRO_5043450644" description="Receptor-binding cancer antigen" evidence="2">
    <location>
        <begin position="20"/>
        <end position="225"/>
    </location>
</feature>
<gene>
    <name evidence="3" type="ORF">PENTCL1PPCAC_25031</name>
</gene>
<proteinExistence type="predicted"/>
<dbReference type="PANTHER" id="PTHR15208:SF2">
    <property type="entry name" value="RECEPTOR-BINDING CANCER ANTIGEN EXPRESSED ON SISO CELLS"/>
    <property type="match status" value="1"/>
</dbReference>
<dbReference type="PANTHER" id="PTHR15208">
    <property type="entry name" value="RECEPTOR-BINDING CANCER ANTIGEN EXPRESSED ON SISO CELLS CANCER ASSOCIATED SURFACE ANTIGEN RCAS1 ESTROGEN RECEPTOR-BINDING FRAGMENT- ASSOCIATED GENE 9 PROTEIN"/>
    <property type="match status" value="1"/>
</dbReference>
<organism evidence="3 4">
    <name type="scientific">Pristionchus entomophagus</name>
    <dbReference type="NCBI Taxonomy" id="358040"/>
    <lineage>
        <taxon>Eukaryota</taxon>
        <taxon>Metazoa</taxon>
        <taxon>Ecdysozoa</taxon>
        <taxon>Nematoda</taxon>
        <taxon>Chromadorea</taxon>
        <taxon>Rhabditida</taxon>
        <taxon>Rhabditina</taxon>
        <taxon>Diplogasteromorpha</taxon>
        <taxon>Diplogasteroidea</taxon>
        <taxon>Neodiplogasteridae</taxon>
        <taxon>Pristionchus</taxon>
    </lineage>
</organism>
<dbReference type="Proteomes" id="UP001432027">
    <property type="component" value="Unassembled WGS sequence"/>
</dbReference>
<accession>A0AAV5U7W1</accession>
<dbReference type="AlphaFoldDB" id="A0AAV5U7W1"/>
<dbReference type="GO" id="GO:0030141">
    <property type="term" value="C:secretory granule"/>
    <property type="evidence" value="ECO:0007669"/>
    <property type="project" value="TreeGrafter"/>
</dbReference>
<evidence type="ECO:0008006" key="5">
    <source>
        <dbReference type="Google" id="ProtNLM"/>
    </source>
</evidence>
<evidence type="ECO:0000256" key="2">
    <source>
        <dbReference type="SAM" id="SignalP"/>
    </source>
</evidence>
<feature type="non-terminal residue" evidence="3">
    <location>
        <position position="1"/>
    </location>
</feature>
<sequence>RSSSLSALAASVMLRLICGRIGRLLASLFALLQRAVCFGKKRDNIGELPFHVKSAAAARRSDDRVPLMSQSDDDATTFAAHPMAAAAAAYAPVGDSWGEPNWDQQVIVESKIEEFRRKKGEKTPPPPETQIDFFSDMAPKLTKPNVLRPVAVRPQKPQRNLFEVNDALPGEAELGVIDDEVADPAWGDADLDGLVDEARQQKREERLAQHARRNEERRAARLGST</sequence>
<keyword evidence="4" id="KW-1185">Reference proteome</keyword>
<feature type="signal peptide" evidence="2">
    <location>
        <begin position="1"/>
        <end position="19"/>
    </location>
</feature>
<feature type="region of interest" description="Disordered" evidence="1">
    <location>
        <begin position="203"/>
        <end position="225"/>
    </location>
</feature>
<feature type="compositionally biased region" description="Basic and acidic residues" evidence="1">
    <location>
        <begin position="203"/>
        <end position="219"/>
    </location>
</feature>
<evidence type="ECO:0000313" key="3">
    <source>
        <dbReference type="EMBL" id="GMT02857.1"/>
    </source>
</evidence>
<protein>
    <recommendedName>
        <fullName evidence="5">Receptor-binding cancer antigen</fullName>
    </recommendedName>
</protein>
<reference evidence="3" key="1">
    <citation type="submission" date="2023-10" db="EMBL/GenBank/DDBJ databases">
        <title>Genome assembly of Pristionchus species.</title>
        <authorList>
            <person name="Yoshida K."/>
            <person name="Sommer R.J."/>
        </authorList>
    </citation>
    <scope>NUCLEOTIDE SEQUENCE</scope>
    <source>
        <strain evidence="3">RS0144</strain>
    </source>
</reference>
<dbReference type="InterPro" id="IPR017025">
    <property type="entry name" value="Cancer-assoc_antigen_RCAS1"/>
</dbReference>